<dbReference type="VEuPathDB" id="VectorBase:GPPI009056"/>
<evidence type="ECO:0000313" key="1">
    <source>
        <dbReference type="EnsemblMetazoa" id="GPPI009056-PA"/>
    </source>
</evidence>
<reference evidence="1" key="2">
    <citation type="submission" date="2020-05" db="UniProtKB">
        <authorList>
            <consortium name="EnsemblMetazoa"/>
        </authorList>
    </citation>
    <scope>IDENTIFICATION</scope>
    <source>
        <strain evidence="1">IAEA</strain>
    </source>
</reference>
<sequence length="135" mass="15509">MPKDPNECMHALFVWTHLTACANKHSLTGANVFVVVFIKHQKRVLEAYNANILLKNTANLFNGLVNWHNAVVAYNLLTAIFRSDFSFSTYSTLRQFGRLIGTLAYFCEYLVKFLTLPITYTGLPFISIDRWKEDI</sequence>
<dbReference type="EnsemblMetazoa" id="GPPI009056-RA">
    <property type="protein sequence ID" value="GPPI009056-PA"/>
    <property type="gene ID" value="GPPI009056"/>
</dbReference>
<accession>A0A1B0AUE5</accession>
<name>A0A1B0AUE5_9MUSC</name>
<keyword evidence="2" id="KW-1185">Reference proteome</keyword>
<protein>
    <submittedName>
        <fullName evidence="1">Uncharacterized protein</fullName>
    </submittedName>
</protein>
<organism evidence="1 2">
    <name type="scientific">Glossina palpalis gambiensis</name>
    <dbReference type="NCBI Taxonomy" id="67801"/>
    <lineage>
        <taxon>Eukaryota</taxon>
        <taxon>Metazoa</taxon>
        <taxon>Ecdysozoa</taxon>
        <taxon>Arthropoda</taxon>
        <taxon>Hexapoda</taxon>
        <taxon>Insecta</taxon>
        <taxon>Pterygota</taxon>
        <taxon>Neoptera</taxon>
        <taxon>Endopterygota</taxon>
        <taxon>Diptera</taxon>
        <taxon>Brachycera</taxon>
        <taxon>Muscomorpha</taxon>
        <taxon>Hippoboscoidea</taxon>
        <taxon>Glossinidae</taxon>
        <taxon>Glossina</taxon>
    </lineage>
</organism>
<evidence type="ECO:0000313" key="2">
    <source>
        <dbReference type="Proteomes" id="UP000092460"/>
    </source>
</evidence>
<dbReference type="EMBL" id="JXJN01003615">
    <property type="status" value="NOT_ANNOTATED_CDS"/>
    <property type="molecule type" value="Genomic_DNA"/>
</dbReference>
<dbReference type="AlphaFoldDB" id="A0A1B0AUE5"/>
<reference evidence="2" key="1">
    <citation type="submission" date="2015-01" db="EMBL/GenBank/DDBJ databases">
        <authorList>
            <person name="Aksoy S."/>
            <person name="Warren W."/>
            <person name="Wilson R.K."/>
        </authorList>
    </citation>
    <scope>NUCLEOTIDE SEQUENCE [LARGE SCALE GENOMIC DNA]</scope>
    <source>
        <strain evidence="2">IAEA</strain>
    </source>
</reference>
<proteinExistence type="predicted"/>
<dbReference type="Proteomes" id="UP000092460">
    <property type="component" value="Unassembled WGS sequence"/>
</dbReference>